<dbReference type="GO" id="GO:0005737">
    <property type="term" value="C:cytoplasm"/>
    <property type="evidence" value="ECO:0007669"/>
    <property type="project" value="TreeGrafter"/>
</dbReference>
<dbReference type="EC" id="2.7.1.12" evidence="3 9"/>
<feature type="non-terminal residue" evidence="11">
    <location>
        <position position="208"/>
    </location>
</feature>
<evidence type="ECO:0000256" key="7">
    <source>
        <dbReference type="ARBA" id="ARBA00022840"/>
    </source>
</evidence>
<dbReference type="InterPro" id="IPR027417">
    <property type="entry name" value="P-loop_NTPase"/>
</dbReference>
<accession>A0A5C3KSR7</accession>
<evidence type="ECO:0000256" key="3">
    <source>
        <dbReference type="ARBA" id="ARBA00012054"/>
    </source>
</evidence>
<dbReference type="NCBIfam" id="TIGR01313">
    <property type="entry name" value="therm_gnt_kin"/>
    <property type="match status" value="1"/>
</dbReference>
<dbReference type="Pfam" id="PF13238">
    <property type="entry name" value="AAA_18"/>
    <property type="match status" value="1"/>
</dbReference>
<evidence type="ECO:0000313" key="11">
    <source>
        <dbReference type="EMBL" id="TFK18818.1"/>
    </source>
</evidence>
<keyword evidence="6 9" id="KW-0418">Kinase</keyword>
<comment type="pathway">
    <text evidence="1 9">Carbohydrate acid metabolism; D-gluconate degradation.</text>
</comment>
<comment type="catalytic activity">
    <reaction evidence="8 9">
        <text>D-gluconate + ATP = 6-phospho-D-gluconate + ADP + H(+)</text>
        <dbReference type="Rhea" id="RHEA:19433"/>
        <dbReference type="ChEBI" id="CHEBI:15378"/>
        <dbReference type="ChEBI" id="CHEBI:18391"/>
        <dbReference type="ChEBI" id="CHEBI:30616"/>
        <dbReference type="ChEBI" id="CHEBI:58759"/>
        <dbReference type="ChEBI" id="CHEBI:456216"/>
        <dbReference type="EC" id="2.7.1.12"/>
    </reaction>
</comment>
<keyword evidence="4 9" id="KW-0808">Transferase</keyword>
<dbReference type="PANTHER" id="PTHR43442:SF3">
    <property type="entry name" value="GLUCONOKINASE-RELATED"/>
    <property type="match status" value="1"/>
</dbReference>
<evidence type="ECO:0000256" key="9">
    <source>
        <dbReference type="RuleBase" id="RU363066"/>
    </source>
</evidence>
<keyword evidence="12" id="KW-1185">Reference proteome</keyword>
<evidence type="ECO:0000256" key="1">
    <source>
        <dbReference type="ARBA" id="ARBA00004875"/>
    </source>
</evidence>
<dbReference type="InterPro" id="IPR006001">
    <property type="entry name" value="Therm_gnt_kin"/>
</dbReference>
<dbReference type="GO" id="GO:0005975">
    <property type="term" value="P:carbohydrate metabolic process"/>
    <property type="evidence" value="ECO:0007669"/>
    <property type="project" value="InterPro"/>
</dbReference>
<keyword evidence="7 9" id="KW-0067">ATP-binding</keyword>
<dbReference type="OrthoDB" id="275177at2759"/>
<dbReference type="EMBL" id="ML210376">
    <property type="protein sequence ID" value="TFK18818.1"/>
    <property type="molecule type" value="Genomic_DNA"/>
</dbReference>
<dbReference type="CDD" id="cd02021">
    <property type="entry name" value="GntK"/>
    <property type="match status" value="1"/>
</dbReference>
<evidence type="ECO:0000313" key="12">
    <source>
        <dbReference type="Proteomes" id="UP000307440"/>
    </source>
</evidence>
<reference evidence="11 12" key="1">
    <citation type="journal article" date="2019" name="Nat. Ecol. Evol.">
        <title>Megaphylogeny resolves global patterns of mushroom evolution.</title>
        <authorList>
            <person name="Varga T."/>
            <person name="Krizsan K."/>
            <person name="Foldi C."/>
            <person name="Dima B."/>
            <person name="Sanchez-Garcia M."/>
            <person name="Sanchez-Ramirez S."/>
            <person name="Szollosi G.J."/>
            <person name="Szarkandi J.G."/>
            <person name="Papp V."/>
            <person name="Albert L."/>
            <person name="Andreopoulos W."/>
            <person name="Angelini C."/>
            <person name="Antonin V."/>
            <person name="Barry K.W."/>
            <person name="Bougher N.L."/>
            <person name="Buchanan P."/>
            <person name="Buyck B."/>
            <person name="Bense V."/>
            <person name="Catcheside P."/>
            <person name="Chovatia M."/>
            <person name="Cooper J."/>
            <person name="Damon W."/>
            <person name="Desjardin D."/>
            <person name="Finy P."/>
            <person name="Geml J."/>
            <person name="Haridas S."/>
            <person name="Hughes K."/>
            <person name="Justo A."/>
            <person name="Karasinski D."/>
            <person name="Kautmanova I."/>
            <person name="Kiss B."/>
            <person name="Kocsube S."/>
            <person name="Kotiranta H."/>
            <person name="LaButti K.M."/>
            <person name="Lechner B.E."/>
            <person name="Liimatainen K."/>
            <person name="Lipzen A."/>
            <person name="Lukacs Z."/>
            <person name="Mihaltcheva S."/>
            <person name="Morgado L.N."/>
            <person name="Niskanen T."/>
            <person name="Noordeloos M.E."/>
            <person name="Ohm R.A."/>
            <person name="Ortiz-Santana B."/>
            <person name="Ovrebo C."/>
            <person name="Racz N."/>
            <person name="Riley R."/>
            <person name="Savchenko A."/>
            <person name="Shiryaev A."/>
            <person name="Soop K."/>
            <person name="Spirin V."/>
            <person name="Szebenyi C."/>
            <person name="Tomsovsky M."/>
            <person name="Tulloss R.E."/>
            <person name="Uehling J."/>
            <person name="Grigoriev I.V."/>
            <person name="Vagvolgyi C."/>
            <person name="Papp T."/>
            <person name="Martin F.M."/>
            <person name="Miettinen O."/>
            <person name="Hibbett D.S."/>
            <person name="Nagy L.G."/>
        </authorList>
    </citation>
    <scope>NUCLEOTIDE SEQUENCE [LARGE SCALE GENOMIC DNA]</scope>
    <source>
        <strain evidence="11 12">CBS 121175</strain>
    </source>
</reference>
<evidence type="ECO:0000256" key="4">
    <source>
        <dbReference type="ARBA" id="ARBA00022679"/>
    </source>
</evidence>
<feature type="compositionally biased region" description="Basic and acidic residues" evidence="10">
    <location>
        <begin position="7"/>
        <end position="21"/>
    </location>
</feature>
<organism evidence="11 12">
    <name type="scientific">Coprinopsis marcescibilis</name>
    <name type="common">Agaric fungus</name>
    <name type="synonym">Psathyrella marcescibilis</name>
    <dbReference type="NCBI Taxonomy" id="230819"/>
    <lineage>
        <taxon>Eukaryota</taxon>
        <taxon>Fungi</taxon>
        <taxon>Dikarya</taxon>
        <taxon>Basidiomycota</taxon>
        <taxon>Agaricomycotina</taxon>
        <taxon>Agaricomycetes</taxon>
        <taxon>Agaricomycetidae</taxon>
        <taxon>Agaricales</taxon>
        <taxon>Agaricineae</taxon>
        <taxon>Psathyrellaceae</taxon>
        <taxon>Coprinopsis</taxon>
    </lineage>
</organism>
<name>A0A5C3KSR7_COPMA</name>
<evidence type="ECO:0000256" key="2">
    <source>
        <dbReference type="ARBA" id="ARBA00008420"/>
    </source>
</evidence>
<evidence type="ECO:0000256" key="5">
    <source>
        <dbReference type="ARBA" id="ARBA00022741"/>
    </source>
</evidence>
<comment type="similarity">
    <text evidence="2 9">Belongs to the gluconokinase GntK/GntV family.</text>
</comment>
<gene>
    <name evidence="11" type="ORF">FA15DRAFT_627568</name>
</gene>
<dbReference type="UniPathway" id="UPA00792"/>
<dbReference type="PANTHER" id="PTHR43442">
    <property type="entry name" value="GLUCONOKINASE-RELATED"/>
    <property type="match status" value="1"/>
</dbReference>
<dbReference type="Proteomes" id="UP000307440">
    <property type="component" value="Unassembled WGS sequence"/>
</dbReference>
<dbReference type="GO" id="GO:0046316">
    <property type="term" value="F:gluconokinase activity"/>
    <property type="evidence" value="ECO:0007669"/>
    <property type="project" value="UniProtKB-EC"/>
</dbReference>
<sequence length="208" mass="22957">MVTETHSQTDKRACGVEKVKGEPKDARSPVLIVVMGVSGTGKSTLGSALSKELRIPFVEGDDLHPKSNVDKMSAGIPLNDSDREPWLKLIRATAEQLIVEQQNQKTLKEADEDNLRGVVVGCSALKRYYRDILRGKENASSEKASLPQELKPNLENIPTFFVFIDGPQPLLYDRMEKRPGHFMKASMLDSQLATLEKPIGEEGVVVVS</sequence>
<evidence type="ECO:0000256" key="10">
    <source>
        <dbReference type="SAM" id="MobiDB-lite"/>
    </source>
</evidence>
<dbReference type="STRING" id="230819.A0A5C3KSR7"/>
<protein>
    <recommendedName>
        <fullName evidence="3 9">Gluconokinase</fullName>
        <ecNumber evidence="3 9">2.7.1.12</ecNumber>
    </recommendedName>
</protein>
<dbReference type="SUPFAM" id="SSF52540">
    <property type="entry name" value="P-loop containing nucleoside triphosphate hydrolases"/>
    <property type="match status" value="1"/>
</dbReference>
<feature type="region of interest" description="Disordered" evidence="10">
    <location>
        <begin position="1"/>
        <end position="21"/>
    </location>
</feature>
<dbReference type="Gene3D" id="3.40.50.300">
    <property type="entry name" value="P-loop containing nucleotide triphosphate hydrolases"/>
    <property type="match status" value="1"/>
</dbReference>
<proteinExistence type="inferred from homology"/>
<evidence type="ECO:0000256" key="8">
    <source>
        <dbReference type="ARBA" id="ARBA00048090"/>
    </source>
</evidence>
<evidence type="ECO:0000256" key="6">
    <source>
        <dbReference type="ARBA" id="ARBA00022777"/>
    </source>
</evidence>
<keyword evidence="5 9" id="KW-0547">Nucleotide-binding</keyword>
<dbReference type="GO" id="GO:0005524">
    <property type="term" value="F:ATP binding"/>
    <property type="evidence" value="ECO:0007669"/>
    <property type="project" value="UniProtKB-KW"/>
</dbReference>
<dbReference type="AlphaFoldDB" id="A0A5C3KSR7"/>